<proteinExistence type="predicted"/>
<feature type="transmembrane region" description="Helical" evidence="1">
    <location>
        <begin position="228"/>
        <end position="248"/>
    </location>
</feature>
<dbReference type="AlphaFoldDB" id="A0A1W7CT98"/>
<reference evidence="2 3" key="1">
    <citation type="submission" date="2017-05" db="EMBL/GenBank/DDBJ databases">
        <title>Complete genome sequence of Streptomyces sp. SCSIO 03032 revealed the diverse biosynthetic pathways for its bioactive secondary metabolites.</title>
        <authorList>
            <person name="Ma L."/>
            <person name="Zhu Y."/>
            <person name="Zhang W."/>
            <person name="Zhang G."/>
            <person name="Tian X."/>
            <person name="Zhang S."/>
            <person name="Zhang C."/>
        </authorList>
    </citation>
    <scope>NUCLEOTIDE SEQUENCE [LARGE SCALE GENOMIC DNA]</scope>
    <source>
        <strain evidence="2 3">SCSIO 03032</strain>
    </source>
</reference>
<feature type="transmembrane region" description="Helical" evidence="1">
    <location>
        <begin position="199"/>
        <end position="222"/>
    </location>
</feature>
<dbReference type="OrthoDB" id="3217869at2"/>
<keyword evidence="1" id="KW-0472">Membrane</keyword>
<dbReference type="EMBL" id="CP021121">
    <property type="protein sequence ID" value="ARQ67988.1"/>
    <property type="molecule type" value="Genomic_DNA"/>
</dbReference>
<keyword evidence="1" id="KW-1133">Transmembrane helix</keyword>
<keyword evidence="1" id="KW-0812">Transmembrane</keyword>
<evidence type="ECO:0000313" key="3">
    <source>
        <dbReference type="Proteomes" id="UP000194218"/>
    </source>
</evidence>
<sequence>MDRISGYGNGGSGGEARGAVTPRAALLVLGVLLLHLAFISSYLGALHDPEPDRVPIAVVAPDEAREGIVRQLNGLPGRPLDAGHGAEDADDARARVERRDLDAALVAGEAGTPGTLYVASGGGTALAQAVAEEVTAAERAAGREVEVRDVAPVADGDSRGLSSFYLVVGWCVGGYLCAAALALSAGARPATARRAARRLAVLAGYAVAAGLGGALIAGPVLGALPGRTVALAALGALVVFATGAFTLALQALFGIVGIGLAILVVVVLGNPGAGGAYPYPLLPPFWQAIGPALIPGAGTWTARSIAYFGGQGVLGPLLVLAAWAAAGAALTVLLARLRSPARSPLDELSFV</sequence>
<evidence type="ECO:0000313" key="2">
    <source>
        <dbReference type="EMBL" id="ARQ67988.1"/>
    </source>
</evidence>
<feature type="transmembrane region" description="Helical" evidence="1">
    <location>
        <begin position="164"/>
        <end position="187"/>
    </location>
</feature>
<keyword evidence="3" id="KW-1185">Reference proteome</keyword>
<evidence type="ECO:0000256" key="1">
    <source>
        <dbReference type="SAM" id="Phobius"/>
    </source>
</evidence>
<dbReference type="Proteomes" id="UP000194218">
    <property type="component" value="Chromosome"/>
</dbReference>
<name>A0A1W7CT98_9ACTN</name>
<protein>
    <submittedName>
        <fullName evidence="2">DUF3533 domain-containing protein</fullName>
    </submittedName>
</protein>
<gene>
    <name evidence="2" type="ORF">CAG99_03290</name>
</gene>
<accession>A0A1W7CT98</accession>
<feature type="transmembrane region" description="Helical" evidence="1">
    <location>
        <begin position="255"/>
        <end position="277"/>
    </location>
</feature>
<feature type="transmembrane region" description="Helical" evidence="1">
    <location>
        <begin position="24"/>
        <end position="45"/>
    </location>
</feature>
<dbReference type="RefSeq" id="WP_086157508.1">
    <property type="nucleotide sequence ID" value="NZ_CP021121.1"/>
</dbReference>
<feature type="transmembrane region" description="Helical" evidence="1">
    <location>
        <begin position="313"/>
        <end position="335"/>
    </location>
</feature>
<organism evidence="2 3">
    <name type="scientific">Streptomyces marincola</name>
    <dbReference type="NCBI Taxonomy" id="2878388"/>
    <lineage>
        <taxon>Bacteria</taxon>
        <taxon>Bacillati</taxon>
        <taxon>Actinomycetota</taxon>
        <taxon>Actinomycetes</taxon>
        <taxon>Kitasatosporales</taxon>
        <taxon>Streptomycetaceae</taxon>
        <taxon>Streptomyces</taxon>
    </lineage>
</organism>
<dbReference type="KEGG" id="smao:CAG99_03290"/>